<sequence>MILVTGGTGLVGMHLLMLLAEKGEPVRAIYRNAARIDNVRQLFEMQGRASAFEAIDWQPGDVTDIPSLENVFSGVSKVYHCAAVVSFDPSEELLLRKTNIEGTANIVNFCLAKNVRKLCFFSSIAALGDLAVNEHHFSETTEWNPEKYHSDYAISKYGAEMEVWRGQQEGLQTVIVNPGVIIGPLPAKADWQQGSGRLFWETAKGMKYFTKGMTGFIGVWDVAKIAYQLMESDIRSERFVLVAENLPFDALSRTLTTELGVRPPTVYASRWMTSLAWRADWLLSALLFRKRKLSRATAHALHSQEQYDHSKVKAALDFDFEPIADVIRKTAVYFRETNV</sequence>
<dbReference type="Pfam" id="PF01370">
    <property type="entry name" value="Epimerase"/>
    <property type="match status" value="1"/>
</dbReference>
<reference evidence="2 3" key="1">
    <citation type="submission" date="2018-04" db="EMBL/GenBank/DDBJ databases">
        <title>Genome sequencing of Flavobacterium sp. HYN0048.</title>
        <authorList>
            <person name="Yi H."/>
            <person name="Baek C."/>
        </authorList>
    </citation>
    <scope>NUCLEOTIDE SEQUENCE [LARGE SCALE GENOMIC DNA]</scope>
    <source>
        <strain evidence="2 3">HYN0048</strain>
    </source>
</reference>
<dbReference type="InterPro" id="IPR036291">
    <property type="entry name" value="NAD(P)-bd_dom_sf"/>
</dbReference>
<organism evidence="2 3">
    <name type="scientific">Flavobacterium magnum</name>
    <dbReference type="NCBI Taxonomy" id="2162713"/>
    <lineage>
        <taxon>Bacteria</taxon>
        <taxon>Pseudomonadati</taxon>
        <taxon>Bacteroidota</taxon>
        <taxon>Flavobacteriia</taxon>
        <taxon>Flavobacteriales</taxon>
        <taxon>Flavobacteriaceae</taxon>
        <taxon>Flavobacterium</taxon>
    </lineage>
</organism>
<dbReference type="Gene3D" id="3.40.50.720">
    <property type="entry name" value="NAD(P)-binding Rossmann-like Domain"/>
    <property type="match status" value="1"/>
</dbReference>
<dbReference type="Proteomes" id="UP000244193">
    <property type="component" value="Chromosome"/>
</dbReference>
<accession>A0A2S0RE74</accession>
<proteinExistence type="predicted"/>
<keyword evidence="3" id="KW-1185">Reference proteome</keyword>
<dbReference type="SUPFAM" id="SSF51735">
    <property type="entry name" value="NAD(P)-binding Rossmann-fold domains"/>
    <property type="match status" value="1"/>
</dbReference>
<dbReference type="PANTHER" id="PTHR48079:SF6">
    <property type="entry name" value="NAD(P)-BINDING DOMAIN-CONTAINING PROTEIN-RELATED"/>
    <property type="match status" value="1"/>
</dbReference>
<dbReference type="AlphaFoldDB" id="A0A2S0RE74"/>
<dbReference type="GO" id="GO:0005737">
    <property type="term" value="C:cytoplasm"/>
    <property type="evidence" value="ECO:0007669"/>
    <property type="project" value="TreeGrafter"/>
</dbReference>
<dbReference type="RefSeq" id="WP_108369598.1">
    <property type="nucleotide sequence ID" value="NZ_CP028811.1"/>
</dbReference>
<dbReference type="InterPro" id="IPR051783">
    <property type="entry name" value="NAD(P)-dependent_oxidoreduct"/>
</dbReference>
<protein>
    <submittedName>
        <fullName evidence="2">NAD-dependent epimerase</fullName>
    </submittedName>
</protein>
<feature type="domain" description="NAD-dependent epimerase/dehydratase" evidence="1">
    <location>
        <begin position="2"/>
        <end position="185"/>
    </location>
</feature>
<evidence type="ECO:0000313" key="3">
    <source>
        <dbReference type="Proteomes" id="UP000244193"/>
    </source>
</evidence>
<dbReference type="EMBL" id="CP028811">
    <property type="protein sequence ID" value="AWA29012.1"/>
    <property type="molecule type" value="Genomic_DNA"/>
</dbReference>
<gene>
    <name evidence="2" type="ORF">HYN48_02300</name>
</gene>
<dbReference type="OrthoDB" id="596910at2"/>
<dbReference type="InterPro" id="IPR001509">
    <property type="entry name" value="Epimerase_deHydtase"/>
</dbReference>
<evidence type="ECO:0000259" key="1">
    <source>
        <dbReference type="Pfam" id="PF01370"/>
    </source>
</evidence>
<dbReference type="PANTHER" id="PTHR48079">
    <property type="entry name" value="PROTEIN YEEZ"/>
    <property type="match status" value="1"/>
</dbReference>
<dbReference type="GO" id="GO:0004029">
    <property type="term" value="F:aldehyde dehydrogenase (NAD+) activity"/>
    <property type="evidence" value="ECO:0007669"/>
    <property type="project" value="TreeGrafter"/>
</dbReference>
<dbReference type="KEGG" id="fmg:HYN48_02300"/>
<name>A0A2S0RE74_9FLAO</name>
<evidence type="ECO:0000313" key="2">
    <source>
        <dbReference type="EMBL" id="AWA29012.1"/>
    </source>
</evidence>